<keyword evidence="4" id="KW-1185">Reference proteome</keyword>
<dbReference type="Pfam" id="PF08588">
    <property type="entry name" value="Duc1"/>
    <property type="match status" value="2"/>
</dbReference>
<proteinExistence type="predicted"/>
<dbReference type="PANTHER" id="PTHR34826">
    <property type="entry name" value="UPF0590 PROTEIN C409.17C"/>
    <property type="match status" value="1"/>
</dbReference>
<evidence type="ECO:0000256" key="1">
    <source>
        <dbReference type="SAM" id="MobiDB-lite"/>
    </source>
</evidence>
<dbReference type="AlphaFoldDB" id="A0AAN6VMC8"/>
<dbReference type="PANTHER" id="PTHR34826:SF2">
    <property type="entry name" value="UPF0590 PROTEIN C409.17C"/>
    <property type="match status" value="1"/>
</dbReference>
<gene>
    <name evidence="3" type="ORF">C8A00DRAFT_14624</name>
</gene>
<organism evidence="3 4">
    <name type="scientific">Chaetomidium leptoderma</name>
    <dbReference type="NCBI Taxonomy" id="669021"/>
    <lineage>
        <taxon>Eukaryota</taxon>
        <taxon>Fungi</taxon>
        <taxon>Dikarya</taxon>
        <taxon>Ascomycota</taxon>
        <taxon>Pezizomycotina</taxon>
        <taxon>Sordariomycetes</taxon>
        <taxon>Sordariomycetidae</taxon>
        <taxon>Sordariales</taxon>
        <taxon>Chaetomiaceae</taxon>
        <taxon>Chaetomidium</taxon>
    </lineage>
</organism>
<evidence type="ECO:0000313" key="3">
    <source>
        <dbReference type="EMBL" id="KAK4154232.1"/>
    </source>
</evidence>
<feature type="domain" description="Domain of unknown function at the cortex 1" evidence="2">
    <location>
        <begin position="131"/>
        <end position="316"/>
    </location>
</feature>
<dbReference type="InterPro" id="IPR013897">
    <property type="entry name" value="Duc1"/>
</dbReference>
<reference evidence="3" key="2">
    <citation type="submission" date="2023-05" db="EMBL/GenBank/DDBJ databases">
        <authorList>
            <consortium name="Lawrence Berkeley National Laboratory"/>
            <person name="Steindorff A."/>
            <person name="Hensen N."/>
            <person name="Bonometti L."/>
            <person name="Westerberg I."/>
            <person name="Brannstrom I.O."/>
            <person name="Guillou S."/>
            <person name="Cros-Aarteil S."/>
            <person name="Calhoun S."/>
            <person name="Haridas S."/>
            <person name="Kuo A."/>
            <person name="Mondo S."/>
            <person name="Pangilinan J."/>
            <person name="Riley R."/>
            <person name="Labutti K."/>
            <person name="Andreopoulos B."/>
            <person name="Lipzen A."/>
            <person name="Chen C."/>
            <person name="Yanf M."/>
            <person name="Daum C."/>
            <person name="Ng V."/>
            <person name="Clum A."/>
            <person name="Ohm R."/>
            <person name="Martin F."/>
            <person name="Silar P."/>
            <person name="Natvig D."/>
            <person name="Lalanne C."/>
            <person name="Gautier V."/>
            <person name="Ament-Velasquez S.L."/>
            <person name="Kruys A."/>
            <person name="Hutchinson M.I."/>
            <person name="Powell A.J."/>
            <person name="Barry K."/>
            <person name="Miller A.N."/>
            <person name="Grigoriev I.V."/>
            <person name="Debuchy R."/>
            <person name="Gladieux P."/>
            <person name="Thoren M.H."/>
            <person name="Johannesson H."/>
        </authorList>
    </citation>
    <scope>NUCLEOTIDE SEQUENCE</scope>
    <source>
        <strain evidence="3">CBS 538.74</strain>
    </source>
</reference>
<feature type="compositionally biased region" description="Acidic residues" evidence="1">
    <location>
        <begin position="347"/>
        <end position="364"/>
    </location>
</feature>
<feature type="region of interest" description="Disordered" evidence="1">
    <location>
        <begin position="335"/>
        <end position="388"/>
    </location>
</feature>
<name>A0AAN6VMC8_9PEZI</name>
<feature type="region of interest" description="Disordered" evidence="1">
    <location>
        <begin position="92"/>
        <end position="134"/>
    </location>
</feature>
<dbReference type="EMBL" id="MU856917">
    <property type="protein sequence ID" value="KAK4154232.1"/>
    <property type="molecule type" value="Genomic_DNA"/>
</dbReference>
<evidence type="ECO:0000259" key="2">
    <source>
        <dbReference type="Pfam" id="PF08588"/>
    </source>
</evidence>
<feature type="domain" description="Domain of unknown function at the cortex 1" evidence="2">
    <location>
        <begin position="7"/>
        <end position="86"/>
    </location>
</feature>
<reference evidence="3" key="1">
    <citation type="journal article" date="2023" name="Mol. Phylogenet. Evol.">
        <title>Genome-scale phylogeny and comparative genomics of the fungal order Sordariales.</title>
        <authorList>
            <person name="Hensen N."/>
            <person name="Bonometti L."/>
            <person name="Westerberg I."/>
            <person name="Brannstrom I.O."/>
            <person name="Guillou S."/>
            <person name="Cros-Aarteil S."/>
            <person name="Calhoun S."/>
            <person name="Haridas S."/>
            <person name="Kuo A."/>
            <person name="Mondo S."/>
            <person name="Pangilinan J."/>
            <person name="Riley R."/>
            <person name="LaButti K."/>
            <person name="Andreopoulos B."/>
            <person name="Lipzen A."/>
            <person name="Chen C."/>
            <person name="Yan M."/>
            <person name="Daum C."/>
            <person name="Ng V."/>
            <person name="Clum A."/>
            <person name="Steindorff A."/>
            <person name="Ohm R.A."/>
            <person name="Martin F."/>
            <person name="Silar P."/>
            <person name="Natvig D.O."/>
            <person name="Lalanne C."/>
            <person name="Gautier V."/>
            <person name="Ament-Velasquez S.L."/>
            <person name="Kruys A."/>
            <person name="Hutchinson M.I."/>
            <person name="Powell A.J."/>
            <person name="Barry K."/>
            <person name="Miller A.N."/>
            <person name="Grigoriev I.V."/>
            <person name="Debuchy R."/>
            <person name="Gladieux P."/>
            <person name="Hiltunen Thoren M."/>
            <person name="Johannesson H."/>
        </authorList>
    </citation>
    <scope>NUCLEOTIDE SEQUENCE</scope>
    <source>
        <strain evidence="3">CBS 538.74</strain>
    </source>
</reference>
<accession>A0AAN6VMC8</accession>
<sequence>MADKYLIRVTAGPGYDPASHVEVPVNSPTPVHIASALVETDLCVRVHNYRGLPRSAPHDSPYFESEPHRTNGDQYSIGFRFRLKDPGVLGSVSASGEAGKGGEGKKQGEGDGGLGDGDDAEGGEDITPAGVPGTDLQFGNDFDHAIRDRLPPGFGTAMNIVKWWIDPGLDGDPYADVPYLYGPALSSFNAVHVGEGEEDEEKGGLWFDEGGDERGMGWRREVGAPEDAKARMKWALKAGSKEAWTWEYGRSYGVDFFNPYVDFHEFALRLPGFNLPIMKYWDGQGLRHHRKRSHHLRYVLRNRSTGQVYLVVVFSLHLAEDVNEDGTLKPSALEAMPQVPGSKESEPELELEPDEEDFNEEEALGEARRKLSGVDLNGADETKADDVD</sequence>
<comment type="caution">
    <text evidence="3">The sequence shown here is derived from an EMBL/GenBank/DDBJ whole genome shotgun (WGS) entry which is preliminary data.</text>
</comment>
<feature type="compositionally biased region" description="Basic and acidic residues" evidence="1">
    <location>
        <begin position="100"/>
        <end position="109"/>
    </location>
</feature>
<protein>
    <recommendedName>
        <fullName evidence="2">Domain of unknown function at the cortex 1 domain-containing protein</fullName>
    </recommendedName>
</protein>
<dbReference type="Proteomes" id="UP001302745">
    <property type="component" value="Unassembled WGS sequence"/>
</dbReference>
<evidence type="ECO:0000313" key="4">
    <source>
        <dbReference type="Proteomes" id="UP001302745"/>
    </source>
</evidence>